<sequence length="451" mass="48351">MAAIPPPPPHSPKTSARPAKSLLASSLLSPSSLTTIFDSLNISKTSVAPSDSPYVLQTGVKSLDDALGPTLQSGRVVALSSETSSQRDDLAKTLLVDCLVRYAEGMVAVVDTTGNFDVVGLYTRILSRLEKESDVDGATGDESEKQEREGLAARVLDRVVIMRVFDFVGAREAVGELRDGLEGRAIKSENHGAQEGRLNAEEVNIPAEMITKENQSPPPKKTEIADSEDEASDISASDDEMLFDTAAPPATAPTPALLPLAQPEQRDPPKAQPQPKLKLILIDNLSHILTPLLKRDAIRSNTLATTFLTTLTNLTRTYALHTILLNPCIPPRTPSPTRQPPSHTIPPPQANAPAPQQNYVPQPPPRPSIFSSNQAMPALLGLLSRYADAHALVTMLPRGKMDARVYCADAGGRERGRRRGVEMVGVCELVADRWGGRVGGWGLCKEGVGSV</sequence>
<protein>
    <submittedName>
        <fullName evidence="1">Uncharacterized protein</fullName>
    </submittedName>
</protein>
<dbReference type="EMBL" id="MU006714">
    <property type="protein sequence ID" value="KAF2628114.1"/>
    <property type="molecule type" value="Genomic_DNA"/>
</dbReference>
<keyword evidence="2" id="KW-1185">Reference proteome</keyword>
<name>A0ACB6S260_9PLEO</name>
<proteinExistence type="predicted"/>
<accession>A0ACB6S260</accession>
<dbReference type="Proteomes" id="UP000799754">
    <property type="component" value="Unassembled WGS sequence"/>
</dbReference>
<gene>
    <name evidence="1" type="ORF">BU25DRAFT_490755</name>
</gene>
<organism evidence="1 2">
    <name type="scientific">Macroventuria anomochaeta</name>
    <dbReference type="NCBI Taxonomy" id="301207"/>
    <lineage>
        <taxon>Eukaryota</taxon>
        <taxon>Fungi</taxon>
        <taxon>Dikarya</taxon>
        <taxon>Ascomycota</taxon>
        <taxon>Pezizomycotina</taxon>
        <taxon>Dothideomycetes</taxon>
        <taxon>Pleosporomycetidae</taxon>
        <taxon>Pleosporales</taxon>
        <taxon>Pleosporineae</taxon>
        <taxon>Didymellaceae</taxon>
        <taxon>Macroventuria</taxon>
    </lineage>
</organism>
<evidence type="ECO:0000313" key="2">
    <source>
        <dbReference type="Proteomes" id="UP000799754"/>
    </source>
</evidence>
<reference evidence="1" key="1">
    <citation type="journal article" date="2020" name="Stud. Mycol.">
        <title>101 Dothideomycetes genomes: a test case for predicting lifestyles and emergence of pathogens.</title>
        <authorList>
            <person name="Haridas S."/>
            <person name="Albert R."/>
            <person name="Binder M."/>
            <person name="Bloem J."/>
            <person name="Labutti K."/>
            <person name="Salamov A."/>
            <person name="Andreopoulos B."/>
            <person name="Baker S."/>
            <person name="Barry K."/>
            <person name="Bills G."/>
            <person name="Bluhm B."/>
            <person name="Cannon C."/>
            <person name="Castanera R."/>
            <person name="Culley D."/>
            <person name="Daum C."/>
            <person name="Ezra D."/>
            <person name="Gonzalez J."/>
            <person name="Henrissat B."/>
            <person name="Kuo A."/>
            <person name="Liang C."/>
            <person name="Lipzen A."/>
            <person name="Lutzoni F."/>
            <person name="Magnuson J."/>
            <person name="Mondo S."/>
            <person name="Nolan M."/>
            <person name="Ohm R."/>
            <person name="Pangilinan J."/>
            <person name="Park H.-J."/>
            <person name="Ramirez L."/>
            <person name="Alfaro M."/>
            <person name="Sun H."/>
            <person name="Tritt A."/>
            <person name="Yoshinaga Y."/>
            <person name="Zwiers L.-H."/>
            <person name="Turgeon B."/>
            <person name="Goodwin S."/>
            <person name="Spatafora J."/>
            <person name="Crous P."/>
            <person name="Grigoriev I."/>
        </authorList>
    </citation>
    <scope>NUCLEOTIDE SEQUENCE</scope>
    <source>
        <strain evidence="1">CBS 525.71</strain>
    </source>
</reference>
<comment type="caution">
    <text evidence="1">The sequence shown here is derived from an EMBL/GenBank/DDBJ whole genome shotgun (WGS) entry which is preliminary data.</text>
</comment>
<evidence type="ECO:0000313" key="1">
    <source>
        <dbReference type="EMBL" id="KAF2628114.1"/>
    </source>
</evidence>